<accession>A0AAP0X155</accession>
<reference evidence="2 3" key="1">
    <citation type="journal article" date="2024" name="Plant J.">
        <title>Genome sequences and population genomics reveal climatic adaptation and genomic divergence between two closely related sweetgum species.</title>
        <authorList>
            <person name="Xu W.Q."/>
            <person name="Ren C.Q."/>
            <person name="Zhang X.Y."/>
            <person name="Comes H.P."/>
            <person name="Liu X.H."/>
            <person name="Li Y.G."/>
            <person name="Kettle C.J."/>
            <person name="Jalonen R."/>
            <person name="Gaisberger H."/>
            <person name="Ma Y.Z."/>
            <person name="Qiu Y.X."/>
        </authorList>
    </citation>
    <scope>NUCLEOTIDE SEQUENCE [LARGE SCALE GENOMIC DNA]</scope>
    <source>
        <strain evidence="2">Hangzhou</strain>
    </source>
</reference>
<keyword evidence="3" id="KW-1185">Reference proteome</keyword>
<comment type="caution">
    <text evidence="2">The sequence shown here is derived from an EMBL/GenBank/DDBJ whole genome shotgun (WGS) entry which is preliminary data.</text>
</comment>
<keyword evidence="1" id="KW-0175">Coiled coil</keyword>
<dbReference type="AlphaFoldDB" id="A0AAP0X155"/>
<feature type="coiled-coil region" evidence="1">
    <location>
        <begin position="59"/>
        <end position="97"/>
    </location>
</feature>
<dbReference type="EMBL" id="JBBPBK010000005">
    <property type="protein sequence ID" value="KAK9285086.1"/>
    <property type="molecule type" value="Genomic_DNA"/>
</dbReference>
<evidence type="ECO:0000313" key="3">
    <source>
        <dbReference type="Proteomes" id="UP001415857"/>
    </source>
</evidence>
<gene>
    <name evidence="2" type="ORF">L1049_024271</name>
</gene>
<name>A0AAP0X155_LIQFO</name>
<evidence type="ECO:0000313" key="2">
    <source>
        <dbReference type="EMBL" id="KAK9285086.1"/>
    </source>
</evidence>
<dbReference type="Proteomes" id="UP001415857">
    <property type="component" value="Unassembled WGS sequence"/>
</dbReference>
<sequence>MQTFSDGLKSTPNLKNAYARDSEGWWKGDLNSTIHHLFQKEVMKEHLCVIRALVNGLQLHEQESSVQEDEDKDDEEEEELVENFEEANLEEQEREENISPQALHHVIPKEVEKEGCQKGSLEAIREHLKAMTKLLDELGVEEEEDDEEEEGESEKVEEANIEELQEIRKHLKEVIWLVEYFGGLRVHDVELRRHLKRMMDLVDILGLREQELSIAKLKSEVSSGKEVEEGEEWGEYISFSTQHNYWF</sequence>
<evidence type="ECO:0000256" key="1">
    <source>
        <dbReference type="SAM" id="Coils"/>
    </source>
</evidence>
<protein>
    <submittedName>
        <fullName evidence="2">Uncharacterized protein</fullName>
    </submittedName>
</protein>
<organism evidence="2 3">
    <name type="scientific">Liquidambar formosana</name>
    <name type="common">Formosan gum</name>
    <dbReference type="NCBI Taxonomy" id="63359"/>
    <lineage>
        <taxon>Eukaryota</taxon>
        <taxon>Viridiplantae</taxon>
        <taxon>Streptophyta</taxon>
        <taxon>Embryophyta</taxon>
        <taxon>Tracheophyta</taxon>
        <taxon>Spermatophyta</taxon>
        <taxon>Magnoliopsida</taxon>
        <taxon>eudicotyledons</taxon>
        <taxon>Gunneridae</taxon>
        <taxon>Pentapetalae</taxon>
        <taxon>Saxifragales</taxon>
        <taxon>Altingiaceae</taxon>
        <taxon>Liquidambar</taxon>
    </lineage>
</organism>
<proteinExistence type="predicted"/>